<feature type="compositionally biased region" description="Basic and acidic residues" evidence="7">
    <location>
        <begin position="37"/>
        <end position="47"/>
    </location>
</feature>
<comment type="subcellular location">
    <subcellularLocation>
        <location evidence="1">Nucleus</location>
        <location evidence="1">Nucleolus</location>
    </subcellularLocation>
</comment>
<dbReference type="OrthoDB" id="441771at2759"/>
<dbReference type="PANTHER" id="PTHR23183">
    <property type="entry name" value="NOP14"/>
    <property type="match status" value="1"/>
</dbReference>
<feature type="compositionally biased region" description="Acidic residues" evidence="7">
    <location>
        <begin position="149"/>
        <end position="161"/>
    </location>
</feature>
<dbReference type="GO" id="GO:0000472">
    <property type="term" value="P:endonucleolytic cleavage to generate mature 5'-end of SSU-rRNA from (SSU-rRNA, 5.8S rRNA, LSU-rRNA)"/>
    <property type="evidence" value="ECO:0007669"/>
    <property type="project" value="EnsemblFungi"/>
</dbReference>
<dbReference type="GO" id="GO:0030692">
    <property type="term" value="C:Noc4p-Nop14p complex"/>
    <property type="evidence" value="ECO:0007669"/>
    <property type="project" value="EnsemblFungi"/>
</dbReference>
<keyword evidence="5" id="KW-0539">Nucleus</keyword>
<evidence type="ECO:0000313" key="9">
    <source>
        <dbReference type="Proteomes" id="UP000094455"/>
    </source>
</evidence>
<dbReference type="STRING" id="763406.A0A1E3NSK3"/>
<dbReference type="GeneID" id="30179328"/>
<proteinExistence type="inferred from homology"/>
<dbReference type="Pfam" id="PF04147">
    <property type="entry name" value="Nop14"/>
    <property type="match status" value="2"/>
</dbReference>
<evidence type="ECO:0000256" key="5">
    <source>
        <dbReference type="ARBA" id="ARBA00023242"/>
    </source>
</evidence>
<comment type="function">
    <text evidence="6">Involved in nucleolar processing of pre-18S ribosomal RNA. Has a role in the nuclear export of 40S pre-ribosomal subunit to the cytoplasm.</text>
</comment>
<dbReference type="RefSeq" id="XP_019020228.1">
    <property type="nucleotide sequence ID" value="XM_019162641.1"/>
</dbReference>
<feature type="compositionally biased region" description="Basic and acidic residues" evidence="7">
    <location>
        <begin position="283"/>
        <end position="322"/>
    </location>
</feature>
<feature type="region of interest" description="Disordered" evidence="7">
    <location>
        <begin position="141"/>
        <end position="214"/>
    </location>
</feature>
<keyword evidence="4" id="KW-0698">rRNA processing</keyword>
<dbReference type="GO" id="GO:0000480">
    <property type="term" value="P:endonucleolytic cleavage in 5'-ETS of tricistronic rRNA transcript (SSU-rRNA, 5.8S rRNA, LSU-rRNA)"/>
    <property type="evidence" value="ECO:0007669"/>
    <property type="project" value="EnsemblFungi"/>
</dbReference>
<sequence>MAGGTQLKKLKESLKNAGLTGQSNLGKKNKGKNRNGAQDKLRKDERQKALNEIREQFNPFDVKVTRNKRADAIDKKLTVGKPGINKQAGEEARRSEYESRLERRGKVGGIIDRRFGEGNSKLTPEEKMLERFTKERLAKANKSSMYNLEDGDNIDDEDNQDFGELTHLGQSLSGKTTTTGISIDNDDFFSRKRNGDTSSHEEETNGEPVRKKTKAEVMKEVIAKSKKYKHERQRAHLENMEKVDELDDAFDNVMDEISVVNRGKQDDAGKSKFDIDYEMKVTEAKLDKRAKPSDRTKTEDEIKQEIEEKKAENEKKRLQRMEGEEDDEDENRVSGAVADDLGDDFWAESGDEETGFSVGSPVDTVSSDENTDVESQSDDNESRKPKSSDSKENIIKIGNKTIVVKPKILKSKLTCPQNLKDFKSQIIEDDFENVVSTIKKVYEIYQPKLAEGNKEKLGVFTTVLFEYLLELSNKTIGAENHEYVRLMDFLARTICNLTEKYQELFLEAFRKHITDAHERLLVQDIAKFPLQSDAILLTLVGRTFSTSDKFHLVVIPALLVAGEALEFMSPENNKTQMFFGLYLCDLLLQYERISDRVIPEIISFLQRLLLATIPCPHALEDWQKVLICSVAPVPSDYTCTSPCDIPSETEKLSISKMWALSLSSESEDEDTFIKLIILKVVRTLDLVISRMIKNTSAAPELTSSFIPLMRHLIKHTSTPNTTIINVANKLTNIHRISTQERRPLKLQKHRAVGIAQITPRFNENFNPDRKSSRSVNMDPLDPVAVREEISKLKHQVKEERKQALKELRRDAKFEARAQIATKKKEYDDYHSKMAKIYNSIQTEEGTAKNEYEKEKKARKNKK</sequence>
<dbReference type="EMBL" id="KV454001">
    <property type="protein sequence ID" value="ODQ49115.1"/>
    <property type="molecule type" value="Genomic_DNA"/>
</dbReference>
<dbReference type="InterPro" id="IPR007276">
    <property type="entry name" value="Nop14"/>
</dbReference>
<gene>
    <name evidence="8" type="ORF">PICMEDRAFT_30584</name>
</gene>
<dbReference type="GO" id="GO:0032040">
    <property type="term" value="C:small-subunit processome"/>
    <property type="evidence" value="ECO:0007669"/>
    <property type="project" value="EnsemblFungi"/>
</dbReference>
<feature type="region of interest" description="Disordered" evidence="7">
    <location>
        <begin position="80"/>
        <end position="102"/>
    </location>
</feature>
<feature type="compositionally biased region" description="Acidic residues" evidence="7">
    <location>
        <begin position="340"/>
        <end position="354"/>
    </location>
</feature>
<evidence type="ECO:0000256" key="7">
    <source>
        <dbReference type="SAM" id="MobiDB-lite"/>
    </source>
</evidence>
<dbReference type="GO" id="GO:0000447">
    <property type="term" value="P:endonucleolytic cleavage in ITS1 to separate SSU-rRNA from 5.8S rRNA and LSU-rRNA from tricistronic rRNA transcript (SSU-rRNA, 5.8S rRNA, LSU-rRNA)"/>
    <property type="evidence" value="ECO:0007669"/>
    <property type="project" value="EnsemblFungi"/>
</dbReference>
<evidence type="ECO:0008006" key="10">
    <source>
        <dbReference type="Google" id="ProtNLM"/>
    </source>
</evidence>
<dbReference type="Proteomes" id="UP000094455">
    <property type="component" value="Unassembled WGS sequence"/>
</dbReference>
<evidence type="ECO:0000313" key="8">
    <source>
        <dbReference type="EMBL" id="ODQ49115.1"/>
    </source>
</evidence>
<evidence type="ECO:0000256" key="2">
    <source>
        <dbReference type="ARBA" id="ARBA00007466"/>
    </source>
</evidence>
<accession>A0A1E3NSK3</accession>
<protein>
    <recommendedName>
        <fullName evidence="10">Nucleolar complex protein 14</fullName>
    </recommendedName>
</protein>
<feature type="compositionally biased region" description="Basic and acidic residues" evidence="7">
    <location>
        <begin position="380"/>
        <end position="391"/>
    </location>
</feature>
<feature type="compositionally biased region" description="Basic and acidic residues" evidence="7">
    <location>
        <begin position="88"/>
        <end position="102"/>
    </location>
</feature>
<evidence type="ECO:0000256" key="3">
    <source>
        <dbReference type="ARBA" id="ARBA00022517"/>
    </source>
</evidence>
<name>A0A1E3NSK3_9ASCO</name>
<reference evidence="8 9" key="1">
    <citation type="journal article" date="2016" name="Proc. Natl. Acad. Sci. U.S.A.">
        <title>Comparative genomics of biotechnologically important yeasts.</title>
        <authorList>
            <person name="Riley R."/>
            <person name="Haridas S."/>
            <person name="Wolfe K.H."/>
            <person name="Lopes M.R."/>
            <person name="Hittinger C.T."/>
            <person name="Goeker M."/>
            <person name="Salamov A.A."/>
            <person name="Wisecaver J.H."/>
            <person name="Long T.M."/>
            <person name="Calvey C.H."/>
            <person name="Aerts A.L."/>
            <person name="Barry K.W."/>
            <person name="Choi C."/>
            <person name="Clum A."/>
            <person name="Coughlan A.Y."/>
            <person name="Deshpande S."/>
            <person name="Douglass A.P."/>
            <person name="Hanson S.J."/>
            <person name="Klenk H.-P."/>
            <person name="LaButti K.M."/>
            <person name="Lapidus A."/>
            <person name="Lindquist E.A."/>
            <person name="Lipzen A.M."/>
            <person name="Meier-Kolthoff J.P."/>
            <person name="Ohm R.A."/>
            <person name="Otillar R.P."/>
            <person name="Pangilinan J.L."/>
            <person name="Peng Y."/>
            <person name="Rokas A."/>
            <person name="Rosa C.A."/>
            <person name="Scheuner C."/>
            <person name="Sibirny A.A."/>
            <person name="Slot J.C."/>
            <person name="Stielow J.B."/>
            <person name="Sun H."/>
            <person name="Kurtzman C.P."/>
            <person name="Blackwell M."/>
            <person name="Grigoriev I.V."/>
            <person name="Jeffries T.W."/>
        </authorList>
    </citation>
    <scope>NUCLEOTIDE SEQUENCE [LARGE SCALE GENOMIC DNA]</scope>
    <source>
        <strain evidence="8 9">NRRL Y-2026</strain>
    </source>
</reference>
<dbReference type="PANTHER" id="PTHR23183:SF0">
    <property type="entry name" value="NUCLEOLAR PROTEIN 14"/>
    <property type="match status" value="1"/>
</dbReference>
<feature type="compositionally biased region" description="Polar residues" evidence="7">
    <location>
        <begin position="168"/>
        <end position="182"/>
    </location>
</feature>
<feature type="region of interest" description="Disordered" evidence="7">
    <location>
        <begin position="1"/>
        <end position="47"/>
    </location>
</feature>
<evidence type="ECO:0000256" key="4">
    <source>
        <dbReference type="ARBA" id="ARBA00022552"/>
    </source>
</evidence>
<feature type="region of interest" description="Disordered" evidence="7">
    <location>
        <begin position="283"/>
        <end position="391"/>
    </location>
</feature>
<evidence type="ECO:0000256" key="6">
    <source>
        <dbReference type="ARBA" id="ARBA00024695"/>
    </source>
</evidence>
<comment type="similarity">
    <text evidence="2">Belongs to the NOP14 family.</text>
</comment>
<dbReference type="AlphaFoldDB" id="A0A1E3NSK3"/>
<feature type="compositionally biased region" description="Acidic residues" evidence="7">
    <location>
        <begin position="369"/>
        <end position="379"/>
    </location>
</feature>
<organism evidence="8 9">
    <name type="scientific">Pichia membranifaciens NRRL Y-2026</name>
    <dbReference type="NCBI Taxonomy" id="763406"/>
    <lineage>
        <taxon>Eukaryota</taxon>
        <taxon>Fungi</taxon>
        <taxon>Dikarya</taxon>
        <taxon>Ascomycota</taxon>
        <taxon>Saccharomycotina</taxon>
        <taxon>Pichiomycetes</taxon>
        <taxon>Pichiales</taxon>
        <taxon>Pichiaceae</taxon>
        <taxon>Pichia</taxon>
    </lineage>
</organism>
<evidence type="ECO:0000256" key="1">
    <source>
        <dbReference type="ARBA" id="ARBA00004604"/>
    </source>
</evidence>
<keyword evidence="3" id="KW-0690">Ribosome biogenesis</keyword>
<keyword evidence="9" id="KW-1185">Reference proteome</keyword>
<dbReference type="GO" id="GO:0034511">
    <property type="term" value="F:U3 snoRNA binding"/>
    <property type="evidence" value="ECO:0007669"/>
    <property type="project" value="EnsemblFungi"/>
</dbReference>
<feature type="compositionally biased region" description="Basic and acidic residues" evidence="7">
    <location>
        <begin position="188"/>
        <end position="214"/>
    </location>
</feature>